<dbReference type="RefSeq" id="WP_085770984.1">
    <property type="nucleotide sequence ID" value="NZ_AP027149.1"/>
</dbReference>
<evidence type="ECO:0000313" key="3">
    <source>
        <dbReference type="EMBL" id="ARN80896.1"/>
    </source>
</evidence>
<organism evidence="3 4">
    <name type="scientific">Methylocystis bryophila</name>
    <dbReference type="NCBI Taxonomy" id="655015"/>
    <lineage>
        <taxon>Bacteria</taxon>
        <taxon>Pseudomonadati</taxon>
        <taxon>Pseudomonadota</taxon>
        <taxon>Alphaproteobacteria</taxon>
        <taxon>Hyphomicrobiales</taxon>
        <taxon>Methylocystaceae</taxon>
        <taxon>Methylocystis</taxon>
    </lineage>
</organism>
<dbReference type="Gene3D" id="3.40.50.12370">
    <property type="match status" value="1"/>
</dbReference>
<accession>A0A1W6MTP5</accession>
<dbReference type="CDD" id="cd00293">
    <property type="entry name" value="USP-like"/>
    <property type="match status" value="2"/>
</dbReference>
<keyword evidence="4" id="KW-1185">Reference proteome</keyword>
<feature type="domain" description="UspA" evidence="2">
    <location>
        <begin position="6"/>
        <end position="144"/>
    </location>
</feature>
<name>A0A1W6MTP5_9HYPH</name>
<dbReference type="AlphaFoldDB" id="A0A1W6MTP5"/>
<sequence length="278" mass="29870">MEDCPFHAILHPTDFSEDNEAAFVHAVRLAAAGGSALHVLHVEEEPGLLAAEDRFPKARELFQRWNLIEAGVEPGAVEKRLGAKIVNASVESQDVASAIGAYSEAHGCDLLVLATHAPGWLERLLGGSLAEESARLSHAPALFLRSGAHGFVDPTNGKIKLRRVLMPVSAEVAPMHAWGFASPFVRMLEPTAEFHMLHVGDTLPTYGNLLPHVELRRGPVVETILEVAAEIGPDLIVMATEGHKDLIDAITGSTTEQVLREAPCPVLTAPSRPRRAAV</sequence>
<dbReference type="STRING" id="655015.B1812_07190"/>
<dbReference type="Proteomes" id="UP000193978">
    <property type="component" value="Chromosome"/>
</dbReference>
<dbReference type="PRINTS" id="PR01438">
    <property type="entry name" value="UNVRSLSTRESS"/>
</dbReference>
<evidence type="ECO:0000259" key="2">
    <source>
        <dbReference type="Pfam" id="PF00582"/>
    </source>
</evidence>
<evidence type="ECO:0000313" key="4">
    <source>
        <dbReference type="Proteomes" id="UP000193978"/>
    </source>
</evidence>
<feature type="domain" description="UspA" evidence="2">
    <location>
        <begin position="212"/>
        <end position="268"/>
    </location>
</feature>
<dbReference type="Pfam" id="PF00582">
    <property type="entry name" value="Usp"/>
    <property type="match status" value="2"/>
</dbReference>
<dbReference type="InterPro" id="IPR006016">
    <property type="entry name" value="UspA"/>
</dbReference>
<evidence type="ECO:0000256" key="1">
    <source>
        <dbReference type="ARBA" id="ARBA00008791"/>
    </source>
</evidence>
<comment type="similarity">
    <text evidence="1">Belongs to the universal stress protein A family.</text>
</comment>
<reference evidence="3 4" key="1">
    <citation type="submission" date="2017-02" db="EMBL/GenBank/DDBJ databases">
        <authorList>
            <person name="Peterson S.W."/>
        </authorList>
    </citation>
    <scope>NUCLEOTIDE SEQUENCE [LARGE SCALE GENOMIC DNA]</scope>
    <source>
        <strain evidence="3 4">S285</strain>
    </source>
</reference>
<gene>
    <name evidence="3" type="ORF">B1812_07190</name>
</gene>
<dbReference type="Gene3D" id="3.40.50.620">
    <property type="entry name" value="HUPs"/>
    <property type="match status" value="1"/>
</dbReference>
<dbReference type="InterPro" id="IPR014729">
    <property type="entry name" value="Rossmann-like_a/b/a_fold"/>
</dbReference>
<dbReference type="KEGG" id="mbry:B1812_07190"/>
<dbReference type="OrthoDB" id="5564966at2"/>
<dbReference type="InterPro" id="IPR006015">
    <property type="entry name" value="Universal_stress_UspA"/>
</dbReference>
<protein>
    <recommendedName>
        <fullName evidence="2">UspA domain-containing protein</fullName>
    </recommendedName>
</protein>
<proteinExistence type="inferred from homology"/>
<dbReference type="PANTHER" id="PTHR46268:SF6">
    <property type="entry name" value="UNIVERSAL STRESS PROTEIN UP12"/>
    <property type="match status" value="1"/>
</dbReference>
<dbReference type="SUPFAM" id="SSF52402">
    <property type="entry name" value="Adenine nucleotide alpha hydrolases-like"/>
    <property type="match status" value="2"/>
</dbReference>
<dbReference type="PANTHER" id="PTHR46268">
    <property type="entry name" value="STRESS RESPONSE PROTEIN NHAX"/>
    <property type="match status" value="1"/>
</dbReference>
<dbReference type="EMBL" id="CP019948">
    <property type="protein sequence ID" value="ARN80896.1"/>
    <property type="molecule type" value="Genomic_DNA"/>
</dbReference>